<dbReference type="EMBL" id="QLNI01000028">
    <property type="protein sequence ID" value="RAM01366.1"/>
    <property type="molecule type" value="Genomic_DNA"/>
</dbReference>
<comment type="caution">
    <text evidence="1">The sequence shown here is derived from an EMBL/GenBank/DDBJ whole genome shotgun (WGS) entry which is preliminary data.</text>
</comment>
<gene>
    <name evidence="1" type="ORF">DO021_14180</name>
</gene>
<dbReference type="AlphaFoldDB" id="A0A328FAW3"/>
<dbReference type="Proteomes" id="UP000248798">
    <property type="component" value="Unassembled WGS sequence"/>
</dbReference>
<evidence type="ECO:0000313" key="1">
    <source>
        <dbReference type="EMBL" id="RAM01366.1"/>
    </source>
</evidence>
<sequence length="94" mass="11401">MWYIFSTTCFYNIFFVEQTKCVLITIGSTNPYFQKVFFEKLNIRKECKKNFLRFLPIFCEFLQIKQKSKKPINPQIYKGFTNSFLNCIYTLFSQ</sequence>
<evidence type="ECO:0000313" key="2">
    <source>
        <dbReference type="Proteomes" id="UP000248798"/>
    </source>
</evidence>
<reference evidence="1 2" key="1">
    <citation type="submission" date="2018-06" db="EMBL/GenBank/DDBJ databases">
        <title>Complete Genome Sequence of Desulfobacter hydrogenophilus (DSM3380).</title>
        <authorList>
            <person name="Marietou A."/>
            <person name="Schreiber L."/>
            <person name="Marshall I."/>
            <person name="Jorgensen B."/>
        </authorList>
    </citation>
    <scope>NUCLEOTIDE SEQUENCE [LARGE SCALE GENOMIC DNA]</scope>
    <source>
        <strain evidence="1 2">DSM 3380</strain>
    </source>
</reference>
<accession>A0A328FAW3</accession>
<proteinExistence type="predicted"/>
<organism evidence="1 2">
    <name type="scientific">Desulfobacter hydrogenophilus</name>
    <dbReference type="NCBI Taxonomy" id="2291"/>
    <lineage>
        <taxon>Bacteria</taxon>
        <taxon>Pseudomonadati</taxon>
        <taxon>Thermodesulfobacteriota</taxon>
        <taxon>Desulfobacteria</taxon>
        <taxon>Desulfobacterales</taxon>
        <taxon>Desulfobacteraceae</taxon>
        <taxon>Desulfobacter</taxon>
    </lineage>
</organism>
<protein>
    <submittedName>
        <fullName evidence="1">Uncharacterized protein</fullName>
    </submittedName>
</protein>
<name>A0A328FAW3_9BACT</name>